<dbReference type="InterPro" id="IPR011659">
    <property type="entry name" value="WD40"/>
</dbReference>
<accession>A0A8J2V1X4</accession>
<dbReference type="SUPFAM" id="SSF82171">
    <property type="entry name" value="DPP6 N-terminal domain-like"/>
    <property type="match status" value="1"/>
</dbReference>
<dbReference type="RefSeq" id="WP_188158312.1">
    <property type="nucleotide sequence ID" value="NZ_BMGH01000001.1"/>
</dbReference>
<dbReference type="InterPro" id="IPR011042">
    <property type="entry name" value="6-blade_b-propeller_TolB-like"/>
</dbReference>
<reference evidence="2" key="2">
    <citation type="submission" date="2020-09" db="EMBL/GenBank/DDBJ databases">
        <authorList>
            <person name="Sun Q."/>
            <person name="Zhou Y."/>
        </authorList>
    </citation>
    <scope>NUCLEOTIDE SEQUENCE</scope>
    <source>
        <strain evidence="2">CGMCC 1.12921</strain>
    </source>
</reference>
<proteinExistence type="inferred from homology"/>
<protein>
    <recommendedName>
        <fullName evidence="4">Biopolymer transporter TolR</fullName>
    </recommendedName>
</protein>
<organism evidence="2 3">
    <name type="scientific">Aquisalinus flavus</name>
    <dbReference type="NCBI Taxonomy" id="1526572"/>
    <lineage>
        <taxon>Bacteria</taxon>
        <taxon>Pseudomonadati</taxon>
        <taxon>Pseudomonadota</taxon>
        <taxon>Alphaproteobacteria</taxon>
        <taxon>Parvularculales</taxon>
        <taxon>Parvularculaceae</taxon>
        <taxon>Aquisalinus</taxon>
    </lineage>
</organism>
<sequence>MSASMLGLLAGACSGPAGQVEQGLAEEVRDLGQFNSHADIGDVGAPGSVTYDATSGVYEISASGTNMWGADDQFHYVWTEMSGDVMVAADIGFVGEGVDPHRKAGVMIRAGLMPDAPYADIVVHGDGLTSMQYRDRPGGETREIVASIAGADSVRLEKEGDYVYMSVREADGPWITGGNYRLAFAEPFLVGLAVSAHNSDVVETARFSNVEISALDLAPVTETGYAASVDSTLEILDVTSGNRRVVHVSDDKFEAPNWSRDGSFLVYNAGGRIYRIPVEGGEPVEINTGPYINNNNDHGISPDGSQLIISDQSGADNQSRIYVLPIEGSDNPRAVVSHPSAPSYWHGWSPDGDMIVYTAQRPEVSPAYNLWAKRLSGGAEFRLTDSGGLDDGADFSPDGEWIYFNSTRSGAMQLWKVRPDGSEPMQVTFDENYRDWFPHPSPDGEHIIMVSFGLDVDLADHPPNRDVWLRMMPADGSEPPQIIAKLFGGQGTINVPSWSPDSSKVAFVSYRIDRDDRPE</sequence>
<evidence type="ECO:0000256" key="1">
    <source>
        <dbReference type="ARBA" id="ARBA00009820"/>
    </source>
</evidence>
<name>A0A8J2V1X4_9PROT</name>
<dbReference type="Proteomes" id="UP000613582">
    <property type="component" value="Unassembled WGS sequence"/>
</dbReference>
<dbReference type="Pfam" id="PF07676">
    <property type="entry name" value="PD40"/>
    <property type="match status" value="3"/>
</dbReference>
<evidence type="ECO:0008006" key="4">
    <source>
        <dbReference type="Google" id="ProtNLM"/>
    </source>
</evidence>
<comment type="caution">
    <text evidence="2">The sequence shown here is derived from an EMBL/GenBank/DDBJ whole genome shotgun (WGS) entry which is preliminary data.</text>
</comment>
<evidence type="ECO:0000313" key="2">
    <source>
        <dbReference type="EMBL" id="GGD13404.1"/>
    </source>
</evidence>
<comment type="similarity">
    <text evidence="1">Belongs to the TolB family.</text>
</comment>
<dbReference type="Gene3D" id="2.120.10.30">
    <property type="entry name" value="TolB, C-terminal domain"/>
    <property type="match status" value="1"/>
</dbReference>
<keyword evidence="3" id="KW-1185">Reference proteome</keyword>
<dbReference type="AlphaFoldDB" id="A0A8J2V1X4"/>
<dbReference type="PANTHER" id="PTHR36842:SF1">
    <property type="entry name" value="PROTEIN TOLB"/>
    <property type="match status" value="1"/>
</dbReference>
<gene>
    <name evidence="2" type="ORF">GCM10011342_22690</name>
</gene>
<dbReference type="EMBL" id="BMGH01000001">
    <property type="protein sequence ID" value="GGD13404.1"/>
    <property type="molecule type" value="Genomic_DNA"/>
</dbReference>
<reference evidence="2" key="1">
    <citation type="journal article" date="2014" name="Int. J. Syst. Evol. Microbiol.">
        <title>Complete genome sequence of Corynebacterium casei LMG S-19264T (=DSM 44701T), isolated from a smear-ripened cheese.</title>
        <authorList>
            <consortium name="US DOE Joint Genome Institute (JGI-PGF)"/>
            <person name="Walter F."/>
            <person name="Albersmeier A."/>
            <person name="Kalinowski J."/>
            <person name="Ruckert C."/>
        </authorList>
    </citation>
    <scope>NUCLEOTIDE SEQUENCE</scope>
    <source>
        <strain evidence="2">CGMCC 1.12921</strain>
    </source>
</reference>
<evidence type="ECO:0000313" key="3">
    <source>
        <dbReference type="Proteomes" id="UP000613582"/>
    </source>
</evidence>
<dbReference type="PANTHER" id="PTHR36842">
    <property type="entry name" value="PROTEIN TOLB HOMOLOG"/>
    <property type="match status" value="1"/>
</dbReference>